<name>A0A224YME2_9ACAR</name>
<dbReference type="AlphaFoldDB" id="A0A224YME2"/>
<protein>
    <submittedName>
        <fullName evidence="1">Lipocalin</fullName>
    </submittedName>
</protein>
<reference evidence="1" key="1">
    <citation type="journal article" date="2017" name="Parasit. Vectors">
        <title>Sialotranscriptomics of Rhipicephalus zambeziensis reveals intricate expression profiles of secretory proteins and suggests tight temporal transcriptional regulation during blood-feeding.</title>
        <authorList>
            <person name="de Castro M.H."/>
            <person name="de Klerk D."/>
            <person name="Pienaar R."/>
            <person name="Rees D.J.G."/>
            <person name="Mans B.J."/>
        </authorList>
    </citation>
    <scope>NUCLEOTIDE SEQUENCE</scope>
    <source>
        <tissue evidence="1">Salivary glands</tissue>
    </source>
</reference>
<proteinExistence type="predicted"/>
<evidence type="ECO:0000313" key="1">
    <source>
        <dbReference type="EMBL" id="MAA15413.1"/>
    </source>
</evidence>
<sequence>MGTFITISLFTNSTYDAMRVSPPGIMSLVSEQILFTDPTFTCGVFKLFLPPSFGNHRKGGNYELRMRGSYNTIYHAMCYAEFKKHVAKDFVNAFVPACSGSIIICK</sequence>
<dbReference type="EMBL" id="GFPF01004267">
    <property type="protein sequence ID" value="MAA15413.1"/>
    <property type="molecule type" value="Transcribed_RNA"/>
</dbReference>
<organism evidence="1">
    <name type="scientific">Rhipicephalus zambeziensis</name>
    <dbReference type="NCBI Taxonomy" id="60191"/>
    <lineage>
        <taxon>Eukaryota</taxon>
        <taxon>Metazoa</taxon>
        <taxon>Ecdysozoa</taxon>
        <taxon>Arthropoda</taxon>
        <taxon>Chelicerata</taxon>
        <taxon>Arachnida</taxon>
        <taxon>Acari</taxon>
        <taxon>Parasitiformes</taxon>
        <taxon>Ixodida</taxon>
        <taxon>Ixodoidea</taxon>
        <taxon>Ixodidae</taxon>
        <taxon>Rhipicephalinae</taxon>
        <taxon>Rhipicephalus</taxon>
        <taxon>Rhipicephalus</taxon>
    </lineage>
</organism>
<accession>A0A224YME2</accession>